<keyword evidence="2 6" id="KW-0812">Transmembrane</keyword>
<keyword evidence="3 6" id="KW-1133">Transmembrane helix</keyword>
<evidence type="ECO:0000256" key="1">
    <source>
        <dbReference type="ARBA" id="ARBA00004141"/>
    </source>
</evidence>
<keyword evidence="9" id="KW-1185">Reference proteome</keyword>
<organism evidence="8">
    <name type="scientific">Eremomyces bilateralis CBS 781.70</name>
    <dbReference type="NCBI Taxonomy" id="1392243"/>
    <lineage>
        <taxon>Eukaryota</taxon>
        <taxon>Fungi</taxon>
        <taxon>Dikarya</taxon>
        <taxon>Ascomycota</taxon>
        <taxon>Pezizomycotina</taxon>
        <taxon>Dothideomycetes</taxon>
        <taxon>Dothideomycetes incertae sedis</taxon>
        <taxon>Eremomycetales</taxon>
        <taxon>Eremomycetaceae</taxon>
        <taxon>Eremomyces</taxon>
    </lineage>
</organism>
<protein>
    <recommendedName>
        <fullName evidence="11">RTA1-domain-containing protein</fullName>
    </recommendedName>
</protein>
<evidence type="ECO:0000256" key="6">
    <source>
        <dbReference type="SAM" id="Phobius"/>
    </source>
</evidence>
<evidence type="ECO:0000313" key="8">
    <source>
        <dbReference type="EMBL" id="KAF1814543.1"/>
    </source>
</evidence>
<accession>A0A6G1G951</accession>
<dbReference type="PANTHER" id="PTHR31465:SF13">
    <property type="entry name" value="RTA1 DOMAIN PROTEIN-RELATED"/>
    <property type="match status" value="1"/>
</dbReference>
<evidence type="ECO:0000256" key="5">
    <source>
        <dbReference type="SAM" id="MobiDB-lite"/>
    </source>
</evidence>
<name>A0A6G1G951_9PEZI</name>
<dbReference type="RefSeq" id="XP_033536174.1">
    <property type="nucleotide sequence ID" value="XM_033679090.1"/>
</dbReference>
<gene>
    <name evidence="8 10" type="ORF">P152DRAFT_456811</name>
</gene>
<dbReference type="EMBL" id="ML975153">
    <property type="protein sequence ID" value="KAF1814543.1"/>
    <property type="molecule type" value="Genomic_DNA"/>
</dbReference>
<feature type="region of interest" description="Disordered" evidence="5">
    <location>
        <begin position="308"/>
        <end position="335"/>
    </location>
</feature>
<evidence type="ECO:0008006" key="11">
    <source>
        <dbReference type="Google" id="ProtNLM"/>
    </source>
</evidence>
<evidence type="ECO:0000256" key="7">
    <source>
        <dbReference type="SAM" id="SignalP"/>
    </source>
</evidence>
<dbReference type="Proteomes" id="UP000504638">
    <property type="component" value="Unplaced"/>
</dbReference>
<feature type="transmembrane region" description="Helical" evidence="6">
    <location>
        <begin position="180"/>
        <end position="200"/>
    </location>
</feature>
<keyword evidence="4 6" id="KW-0472">Membrane</keyword>
<evidence type="ECO:0000313" key="10">
    <source>
        <dbReference type="RefSeq" id="XP_033536174.1"/>
    </source>
</evidence>
<proteinExistence type="predicted"/>
<dbReference type="GO" id="GO:0016020">
    <property type="term" value="C:membrane"/>
    <property type="evidence" value="ECO:0007669"/>
    <property type="project" value="UniProtKB-SubCell"/>
</dbReference>
<reference evidence="8 10" key="1">
    <citation type="submission" date="2020-01" db="EMBL/GenBank/DDBJ databases">
        <authorList>
            <consortium name="DOE Joint Genome Institute"/>
            <person name="Haridas S."/>
            <person name="Albert R."/>
            <person name="Binder M."/>
            <person name="Bloem J."/>
            <person name="Labutti K."/>
            <person name="Salamov A."/>
            <person name="Andreopoulos B."/>
            <person name="Baker S.E."/>
            <person name="Barry K."/>
            <person name="Bills G."/>
            <person name="Bluhm B.H."/>
            <person name="Cannon C."/>
            <person name="Castanera R."/>
            <person name="Culley D.E."/>
            <person name="Daum C."/>
            <person name="Ezra D."/>
            <person name="Gonzalez J.B."/>
            <person name="Henrissat B."/>
            <person name="Kuo A."/>
            <person name="Liang C."/>
            <person name="Lipzen A."/>
            <person name="Lutzoni F."/>
            <person name="Magnuson J."/>
            <person name="Mondo S."/>
            <person name="Nolan M."/>
            <person name="Ohm R."/>
            <person name="Pangilinan J."/>
            <person name="Park H.-J."/>
            <person name="Ramirez L."/>
            <person name="Alfaro M."/>
            <person name="Sun H."/>
            <person name="Tritt A."/>
            <person name="Yoshinaga Y."/>
            <person name="Zwiers L.-H."/>
            <person name="Turgeon B.G."/>
            <person name="Goodwin S.B."/>
            <person name="Spatafora J.W."/>
            <person name="Crous P.W."/>
            <person name="Grigoriev I.V."/>
        </authorList>
    </citation>
    <scope>NUCLEOTIDE SEQUENCE</scope>
    <source>
        <strain evidence="8 10">CBS 781.70</strain>
    </source>
</reference>
<evidence type="ECO:0000256" key="2">
    <source>
        <dbReference type="ARBA" id="ARBA00022692"/>
    </source>
</evidence>
<reference evidence="10" key="3">
    <citation type="submission" date="2025-04" db="UniProtKB">
        <authorList>
            <consortium name="RefSeq"/>
        </authorList>
    </citation>
    <scope>IDENTIFICATION</scope>
    <source>
        <strain evidence="10">CBS 781.70</strain>
    </source>
</reference>
<dbReference type="Pfam" id="PF04479">
    <property type="entry name" value="RTA1"/>
    <property type="match status" value="1"/>
</dbReference>
<feature type="chain" id="PRO_5044631927" description="RTA1-domain-containing protein" evidence="7">
    <location>
        <begin position="20"/>
        <end position="335"/>
    </location>
</feature>
<dbReference type="OrthoDB" id="3358017at2759"/>
<feature type="transmembrane region" description="Helical" evidence="6">
    <location>
        <begin position="68"/>
        <end position="87"/>
    </location>
</feature>
<evidence type="ECO:0000313" key="9">
    <source>
        <dbReference type="Proteomes" id="UP000504638"/>
    </source>
</evidence>
<keyword evidence="7" id="KW-0732">Signal</keyword>
<feature type="transmembrane region" description="Helical" evidence="6">
    <location>
        <begin position="107"/>
        <end position="125"/>
    </location>
</feature>
<comment type="subcellular location">
    <subcellularLocation>
        <location evidence="1">Membrane</location>
        <topology evidence="1">Multi-pass membrane protein</topology>
    </subcellularLocation>
</comment>
<feature type="signal peptide" evidence="7">
    <location>
        <begin position="1"/>
        <end position="19"/>
    </location>
</feature>
<dbReference type="GeneID" id="54419660"/>
<dbReference type="InterPro" id="IPR007568">
    <property type="entry name" value="RTA1"/>
</dbReference>
<dbReference type="AlphaFoldDB" id="A0A6G1G951"/>
<reference evidence="10" key="2">
    <citation type="submission" date="2020-04" db="EMBL/GenBank/DDBJ databases">
        <authorList>
            <consortium name="NCBI Genome Project"/>
        </authorList>
    </citation>
    <scope>NUCLEOTIDE SEQUENCE</scope>
    <source>
        <strain evidence="10">CBS 781.70</strain>
    </source>
</reference>
<evidence type="ECO:0000256" key="3">
    <source>
        <dbReference type="ARBA" id="ARBA00022989"/>
    </source>
</evidence>
<feature type="transmembrane region" description="Helical" evidence="6">
    <location>
        <begin position="145"/>
        <end position="165"/>
    </location>
</feature>
<sequence>MPWAALLLCTGMVTREVGAYHISDLGILIASNVLVMSGPPVYAAINYLIFSRVLFYVPYLSSIHPGRVVTTFLAIDGIVEIITVNGVVRVTNSSLTDAQRTVGSNMIRAGLITQAVMFFVFILFVADFHRKALKINVLNSKLRTVLIIIYVSCAIVTARCIYRIAEYFQGWEGELYTNETYFWVFDGAFMLVNTFIMNIWHPGKRLPKSNHTFLSKDGKTELRGPGWNDTRPFWVTFFDPFDVYGLVTKRDQKTKFWELDGTELEEYTRRERSRQKFARPWYLQVVDPFHLGGSNGLLAKAFGLCKEKPTSEPPASEKELTQETSKATDDVSRIV</sequence>
<dbReference type="PANTHER" id="PTHR31465">
    <property type="entry name" value="PROTEIN RTA1-RELATED"/>
    <property type="match status" value="1"/>
</dbReference>
<evidence type="ECO:0000256" key="4">
    <source>
        <dbReference type="ARBA" id="ARBA00023136"/>
    </source>
</evidence>